<keyword evidence="2" id="KW-0547">Nucleotide-binding</keyword>
<protein>
    <submittedName>
        <fullName evidence="7">Serine/Threonine kinase domain protein</fullName>
    </submittedName>
</protein>
<dbReference type="PANTHER" id="PTHR24348:SF22">
    <property type="entry name" value="NON-SPECIFIC SERINE_THREONINE PROTEIN KINASE"/>
    <property type="match status" value="1"/>
</dbReference>
<dbReference type="GO" id="GO:0005776">
    <property type="term" value="C:autophagosome"/>
    <property type="evidence" value="ECO:0007669"/>
    <property type="project" value="TreeGrafter"/>
</dbReference>
<evidence type="ECO:0000259" key="6">
    <source>
        <dbReference type="PROSITE" id="PS50011"/>
    </source>
</evidence>
<gene>
    <name evidence="7" type="ORF">TTHERM_00823880</name>
</gene>
<dbReference type="Proteomes" id="UP000009168">
    <property type="component" value="Unassembled WGS sequence"/>
</dbReference>
<dbReference type="Gene3D" id="1.10.510.10">
    <property type="entry name" value="Transferase(Phosphotransferase) domain 1"/>
    <property type="match status" value="1"/>
</dbReference>
<dbReference type="PANTHER" id="PTHR24348">
    <property type="entry name" value="SERINE/THREONINE-PROTEIN KINASE UNC-51-RELATED"/>
    <property type="match status" value="1"/>
</dbReference>
<evidence type="ECO:0000256" key="4">
    <source>
        <dbReference type="ARBA" id="ARBA00022840"/>
    </source>
</evidence>
<dbReference type="AlphaFoldDB" id="I7MCG0"/>
<evidence type="ECO:0000256" key="5">
    <source>
        <dbReference type="SAM" id="MobiDB-lite"/>
    </source>
</evidence>
<dbReference type="InterPro" id="IPR000719">
    <property type="entry name" value="Prot_kinase_dom"/>
</dbReference>
<dbReference type="GO" id="GO:0005524">
    <property type="term" value="F:ATP binding"/>
    <property type="evidence" value="ECO:0007669"/>
    <property type="project" value="UniProtKB-KW"/>
</dbReference>
<dbReference type="GO" id="GO:0016020">
    <property type="term" value="C:membrane"/>
    <property type="evidence" value="ECO:0007669"/>
    <property type="project" value="TreeGrafter"/>
</dbReference>
<evidence type="ECO:0000313" key="8">
    <source>
        <dbReference type="Proteomes" id="UP000009168"/>
    </source>
</evidence>
<dbReference type="EMBL" id="GG662466">
    <property type="protein sequence ID" value="EAR83825.2"/>
    <property type="molecule type" value="Genomic_DNA"/>
</dbReference>
<dbReference type="STRING" id="312017.I7MCG0"/>
<dbReference type="GO" id="GO:0010506">
    <property type="term" value="P:regulation of autophagy"/>
    <property type="evidence" value="ECO:0007669"/>
    <property type="project" value="InterPro"/>
</dbReference>
<dbReference type="PROSITE" id="PS50011">
    <property type="entry name" value="PROTEIN_KINASE_DOM"/>
    <property type="match status" value="1"/>
</dbReference>
<dbReference type="InParanoid" id="I7MCG0"/>
<sequence length="968" mass="113325">MESSDNICINGYEILLTKGNGNIGSVFQAKKDKEYYAIKMINKNQLESMESFYNLMQKMEHLDYGGNNNVVRIYEFFQNPFNIFISMEYCNQGNLLQYMLKQPEKRLDCFKAIELFAHILNGFKFLHKNNIQHRNLKPQNILMHNNKPKITDYGLYMLYNGKQQYQMREFMAPENYERTSDQGSHLCDIWGLGVLLFFMIFNTWPFKDFDEIKKYTYSKQFALDLFLKEKEIQKPSTLQTNQQAMNMLTEIFQGLFAYQSKNRMSFWKLCNHEIFLKVKNFDMGESILFYFHEEKNFPTINLQQFSPTFKQNGGILNLNGLPGVSARSMYSGEVFDDFKSNENISIMISTPTLQVKKVHSKKCSLSNENQENQELPNQDLVKNQSNIIQQNNYKIPQNQSMNNTMSINLELDSPQTNKVHKKKFTIEEPYSFQNEGGGMLSSFGKRKQLQNLKIGIPKNDSNSPHCKTPQYNLFESDTDFENIEEFDSNHKEANSIPYFTLKACKMVNFQFKPHQDQNAMKMLDSYSLSSVLSIPRPFSFPEADQQKKYISSLYDLEIYRYRFIEQTIHILRNIYQETVNQTPIIDYQLLIKAEHYSLKNAFHIAKTLLQKIEKKENFLKIDSRDFSKYFTQQCHDKYQEILQKDLYRIYIQYFFTQTLLKNQGVEQIADPIENQYFFFKRNSFNQLQEANSIDESENNQSRKGNIFKLQQKQISQASTNNPTLNNHTLQTNIPYKIQDTYSFSAVSKNSPTLAPQQNLSKINLFQNEAQVDLNHQIPQEMECIPNKIQLDNKHIEDLLKKYQQNLMQVFKKLQNLYSQDNGSQEQILKIIKLALRIAMCLRHSEVFEKSQMEQILIYFQKIEKSDSNLLQVVQQPNAAGSSNIIQANTNLNNVGNQNQLTNHQNNFMFNSHQKTSSPSLGTSLANSKNLKKQANSGQMQFSIESLVKWVDFCSKNEALRQISILIKE</sequence>
<reference evidence="8" key="1">
    <citation type="journal article" date="2006" name="PLoS Biol.">
        <title>Macronuclear genome sequence of the ciliate Tetrahymena thermophila, a model eukaryote.</title>
        <authorList>
            <person name="Eisen J.A."/>
            <person name="Coyne R.S."/>
            <person name="Wu M."/>
            <person name="Wu D."/>
            <person name="Thiagarajan M."/>
            <person name="Wortman J.R."/>
            <person name="Badger J.H."/>
            <person name="Ren Q."/>
            <person name="Amedeo P."/>
            <person name="Jones K.M."/>
            <person name="Tallon L.J."/>
            <person name="Delcher A.L."/>
            <person name="Salzberg S.L."/>
            <person name="Silva J.C."/>
            <person name="Haas B.J."/>
            <person name="Majoros W.H."/>
            <person name="Farzad M."/>
            <person name="Carlton J.M."/>
            <person name="Smith R.K. Jr."/>
            <person name="Garg J."/>
            <person name="Pearlman R.E."/>
            <person name="Karrer K.M."/>
            <person name="Sun L."/>
            <person name="Manning G."/>
            <person name="Elde N.C."/>
            <person name="Turkewitz A.P."/>
            <person name="Asai D.J."/>
            <person name="Wilkes D.E."/>
            <person name="Wang Y."/>
            <person name="Cai H."/>
            <person name="Collins K."/>
            <person name="Stewart B.A."/>
            <person name="Lee S.R."/>
            <person name="Wilamowska K."/>
            <person name="Weinberg Z."/>
            <person name="Ruzzo W.L."/>
            <person name="Wloga D."/>
            <person name="Gaertig J."/>
            <person name="Frankel J."/>
            <person name="Tsao C.-C."/>
            <person name="Gorovsky M.A."/>
            <person name="Keeling P.J."/>
            <person name="Waller R.F."/>
            <person name="Patron N.J."/>
            <person name="Cherry J.M."/>
            <person name="Stover N.A."/>
            <person name="Krieger C.J."/>
            <person name="del Toro C."/>
            <person name="Ryder H.F."/>
            <person name="Williamson S.C."/>
            <person name="Barbeau R.A."/>
            <person name="Hamilton E.P."/>
            <person name="Orias E."/>
        </authorList>
    </citation>
    <scope>NUCLEOTIDE SEQUENCE [LARGE SCALE GENOMIC DNA]</scope>
    <source>
        <strain evidence="8">SB210</strain>
    </source>
</reference>
<evidence type="ECO:0000256" key="2">
    <source>
        <dbReference type="ARBA" id="ARBA00022741"/>
    </source>
</evidence>
<dbReference type="eggNOG" id="KOG0583">
    <property type="taxonomic scope" value="Eukaryota"/>
</dbReference>
<keyword evidence="3 7" id="KW-0418">Kinase</keyword>
<keyword evidence="4" id="KW-0067">ATP-binding</keyword>
<evidence type="ECO:0000313" key="7">
    <source>
        <dbReference type="EMBL" id="EAR83825.2"/>
    </source>
</evidence>
<dbReference type="RefSeq" id="XP_001031488.2">
    <property type="nucleotide sequence ID" value="XM_001031488.2"/>
</dbReference>
<dbReference type="InterPro" id="IPR045269">
    <property type="entry name" value="Atg1-like"/>
</dbReference>
<feature type="region of interest" description="Disordered" evidence="5">
    <location>
        <begin position="909"/>
        <end position="929"/>
    </location>
</feature>
<dbReference type="GO" id="GO:0000045">
    <property type="term" value="P:autophagosome assembly"/>
    <property type="evidence" value="ECO:0007669"/>
    <property type="project" value="TreeGrafter"/>
</dbReference>
<name>I7MCG0_TETTS</name>
<evidence type="ECO:0000256" key="3">
    <source>
        <dbReference type="ARBA" id="ARBA00022777"/>
    </source>
</evidence>
<dbReference type="GO" id="GO:0005829">
    <property type="term" value="C:cytosol"/>
    <property type="evidence" value="ECO:0007669"/>
    <property type="project" value="TreeGrafter"/>
</dbReference>
<feature type="domain" description="Protein kinase" evidence="6">
    <location>
        <begin position="12"/>
        <end position="275"/>
    </location>
</feature>
<keyword evidence="1" id="KW-0808">Transferase</keyword>
<dbReference type="Pfam" id="PF00069">
    <property type="entry name" value="Pkinase"/>
    <property type="match status" value="1"/>
</dbReference>
<keyword evidence="8" id="KW-1185">Reference proteome</keyword>
<proteinExistence type="predicted"/>
<evidence type="ECO:0000256" key="1">
    <source>
        <dbReference type="ARBA" id="ARBA00022679"/>
    </source>
</evidence>
<accession>I7MCG0</accession>
<organism evidence="7 8">
    <name type="scientific">Tetrahymena thermophila (strain SB210)</name>
    <dbReference type="NCBI Taxonomy" id="312017"/>
    <lineage>
        <taxon>Eukaryota</taxon>
        <taxon>Sar</taxon>
        <taxon>Alveolata</taxon>
        <taxon>Ciliophora</taxon>
        <taxon>Intramacronucleata</taxon>
        <taxon>Oligohymenophorea</taxon>
        <taxon>Hymenostomatida</taxon>
        <taxon>Tetrahymenina</taxon>
        <taxon>Tetrahymenidae</taxon>
        <taxon>Tetrahymena</taxon>
    </lineage>
</organism>
<dbReference type="InterPro" id="IPR011009">
    <property type="entry name" value="Kinase-like_dom_sf"/>
</dbReference>
<dbReference type="OrthoDB" id="4156987at2759"/>
<dbReference type="GO" id="GO:0004674">
    <property type="term" value="F:protein serine/threonine kinase activity"/>
    <property type="evidence" value="ECO:0007669"/>
    <property type="project" value="InterPro"/>
</dbReference>
<dbReference type="SUPFAM" id="SSF56112">
    <property type="entry name" value="Protein kinase-like (PK-like)"/>
    <property type="match status" value="1"/>
</dbReference>
<dbReference type="KEGG" id="tet:TTHERM_00823880"/>
<dbReference type="GO" id="GO:0000407">
    <property type="term" value="C:phagophore assembly site"/>
    <property type="evidence" value="ECO:0007669"/>
    <property type="project" value="TreeGrafter"/>
</dbReference>
<dbReference type="GeneID" id="7842722"/>